<dbReference type="Proteomes" id="UP001153709">
    <property type="component" value="Chromosome 1"/>
</dbReference>
<comment type="subcellular location">
    <subcellularLocation>
        <location evidence="7">Endoplasmic reticulum</location>
    </subcellularLocation>
    <subcellularLocation>
        <location evidence="7">Golgi apparatus</location>
        <location evidence="7">cis-Golgi network</location>
    </subcellularLocation>
</comment>
<keyword evidence="3 7" id="KW-0931">ER-Golgi transport</keyword>
<evidence type="ECO:0000256" key="5">
    <source>
        <dbReference type="ARBA" id="ARBA00038167"/>
    </source>
</evidence>
<dbReference type="GO" id="GO:0005783">
    <property type="term" value="C:endoplasmic reticulum"/>
    <property type="evidence" value="ECO:0007669"/>
    <property type="project" value="UniProtKB-SubCell"/>
</dbReference>
<proteinExistence type="inferred from homology"/>
<evidence type="ECO:0000256" key="1">
    <source>
        <dbReference type="ARBA" id="ARBA00022448"/>
    </source>
</evidence>
<name>A0A9N9SQP6_DIABA</name>
<comment type="similarity">
    <text evidence="5">Belongs to the TRAPP small subunits family. BET5 subfamily.</text>
</comment>
<dbReference type="AlphaFoldDB" id="A0A9N9SQP6"/>
<dbReference type="InterPro" id="IPR007233">
    <property type="entry name" value="TRAPPC"/>
</dbReference>
<dbReference type="GO" id="GO:0005794">
    <property type="term" value="C:Golgi apparatus"/>
    <property type="evidence" value="ECO:0007669"/>
    <property type="project" value="UniProtKB-SubCell"/>
</dbReference>
<reference evidence="8" key="1">
    <citation type="submission" date="2022-01" db="EMBL/GenBank/DDBJ databases">
        <authorList>
            <person name="King R."/>
        </authorList>
    </citation>
    <scope>NUCLEOTIDE SEQUENCE</scope>
</reference>
<sequence length="145" mass="17021">MTIYNIYIFDKSGILLYYQEWNRVKQSGMTKEEEAKLMYGMLFSIKSFVSKISPTDPKEGFLFYKTSKYTLHFFETPSGLKFVLNTDTQSQGVREILQQLYSQIYVEYVIKNPLCRLSQPIDSDLFKTKLDAYIKQLSIYPSKVV</sequence>
<evidence type="ECO:0000256" key="2">
    <source>
        <dbReference type="ARBA" id="ARBA00022824"/>
    </source>
</evidence>
<evidence type="ECO:0000313" key="9">
    <source>
        <dbReference type="Proteomes" id="UP001153709"/>
    </source>
</evidence>
<protein>
    <recommendedName>
        <fullName evidence="7">Trafficking protein particle complex subunit</fullName>
    </recommendedName>
</protein>
<organism evidence="8 9">
    <name type="scientific">Diabrotica balteata</name>
    <name type="common">Banded cucumber beetle</name>
    <dbReference type="NCBI Taxonomy" id="107213"/>
    <lineage>
        <taxon>Eukaryota</taxon>
        <taxon>Metazoa</taxon>
        <taxon>Ecdysozoa</taxon>
        <taxon>Arthropoda</taxon>
        <taxon>Hexapoda</taxon>
        <taxon>Insecta</taxon>
        <taxon>Pterygota</taxon>
        <taxon>Neoptera</taxon>
        <taxon>Endopterygota</taxon>
        <taxon>Coleoptera</taxon>
        <taxon>Polyphaga</taxon>
        <taxon>Cucujiformia</taxon>
        <taxon>Chrysomeloidea</taxon>
        <taxon>Chrysomelidae</taxon>
        <taxon>Galerucinae</taxon>
        <taxon>Diabroticina</taxon>
        <taxon>Diabroticites</taxon>
        <taxon>Diabrotica</taxon>
    </lineage>
</organism>
<dbReference type="SUPFAM" id="SSF64356">
    <property type="entry name" value="SNARE-like"/>
    <property type="match status" value="1"/>
</dbReference>
<dbReference type="PANTHER" id="PTHR23249">
    <property type="entry name" value="TRAFFICKING PROTEIN PARTICLE COMPLEX SUBUNIT"/>
    <property type="match status" value="1"/>
</dbReference>
<dbReference type="OrthoDB" id="246406at2759"/>
<accession>A0A9N9SQP6</accession>
<keyword evidence="4 7" id="KW-0333">Golgi apparatus</keyword>
<dbReference type="SMART" id="SM01399">
    <property type="entry name" value="Sybindin"/>
    <property type="match status" value="1"/>
</dbReference>
<dbReference type="GO" id="GO:0030008">
    <property type="term" value="C:TRAPP complex"/>
    <property type="evidence" value="ECO:0007669"/>
    <property type="project" value="UniProtKB-UniRule"/>
</dbReference>
<dbReference type="Gene3D" id="3.30.450.70">
    <property type="match status" value="1"/>
</dbReference>
<dbReference type="EMBL" id="OU898276">
    <property type="protein sequence ID" value="CAG9827463.1"/>
    <property type="molecule type" value="Genomic_DNA"/>
</dbReference>
<evidence type="ECO:0000256" key="4">
    <source>
        <dbReference type="ARBA" id="ARBA00023034"/>
    </source>
</evidence>
<dbReference type="PANTHER" id="PTHR23249:SF16">
    <property type="entry name" value="TRAFFICKING PROTEIN PARTICLE COMPLEX SUBUNIT 1"/>
    <property type="match status" value="1"/>
</dbReference>
<keyword evidence="1 7" id="KW-0813">Transport</keyword>
<dbReference type="Pfam" id="PF04099">
    <property type="entry name" value="Sybindin"/>
    <property type="match status" value="1"/>
</dbReference>
<dbReference type="FunFam" id="3.30.450.70:FF:000004">
    <property type="entry name" value="Trafficking protein particle complex 1"/>
    <property type="match status" value="1"/>
</dbReference>
<gene>
    <name evidence="8" type="ORF">DIABBA_LOCUS1457</name>
</gene>
<evidence type="ECO:0000256" key="7">
    <source>
        <dbReference type="RuleBase" id="RU366065"/>
    </source>
</evidence>
<dbReference type="GO" id="GO:0006888">
    <property type="term" value="P:endoplasmic reticulum to Golgi vesicle-mediated transport"/>
    <property type="evidence" value="ECO:0007669"/>
    <property type="project" value="UniProtKB-UniRule"/>
</dbReference>
<keyword evidence="9" id="KW-1185">Reference proteome</keyword>
<dbReference type="CDD" id="cd14855">
    <property type="entry name" value="TRAPPC1_MUM2"/>
    <property type="match status" value="1"/>
</dbReference>
<evidence type="ECO:0000256" key="3">
    <source>
        <dbReference type="ARBA" id="ARBA00022892"/>
    </source>
</evidence>
<evidence type="ECO:0000256" key="6">
    <source>
        <dbReference type="ARBA" id="ARBA00062874"/>
    </source>
</evidence>
<comment type="subunit">
    <text evidence="6">Part of the multisubunit transport protein particle (TRAPP) complex. The heterodimer TRAPPC6B-TRAPPC3 interacts with TRAPPC1 likely providing a core for TRAPP complex formation.</text>
</comment>
<dbReference type="InterPro" id="IPR011012">
    <property type="entry name" value="Longin-like_dom_sf"/>
</dbReference>
<evidence type="ECO:0000313" key="8">
    <source>
        <dbReference type="EMBL" id="CAG9827463.1"/>
    </source>
</evidence>
<keyword evidence="2 7" id="KW-0256">Endoplasmic reticulum</keyword>